<dbReference type="Gene3D" id="3.40.50.800">
    <property type="entry name" value="Anticodon-binding domain"/>
    <property type="match status" value="1"/>
</dbReference>
<comment type="catalytic activity">
    <reaction evidence="8">
        <text>tRNA(Pro) + L-proline + ATP = L-prolyl-tRNA(Pro) + AMP + diphosphate</text>
        <dbReference type="Rhea" id="RHEA:14305"/>
        <dbReference type="Rhea" id="RHEA-COMP:9700"/>
        <dbReference type="Rhea" id="RHEA-COMP:9702"/>
        <dbReference type="ChEBI" id="CHEBI:30616"/>
        <dbReference type="ChEBI" id="CHEBI:33019"/>
        <dbReference type="ChEBI" id="CHEBI:60039"/>
        <dbReference type="ChEBI" id="CHEBI:78442"/>
        <dbReference type="ChEBI" id="CHEBI:78532"/>
        <dbReference type="ChEBI" id="CHEBI:456215"/>
        <dbReference type="EC" id="6.1.1.15"/>
    </reaction>
</comment>
<evidence type="ECO:0000256" key="7">
    <source>
        <dbReference type="ARBA" id="ARBA00029731"/>
    </source>
</evidence>
<evidence type="ECO:0000313" key="11">
    <source>
        <dbReference type="WBParaSite" id="Pan_g14619.t1"/>
    </source>
</evidence>
<dbReference type="GO" id="GO:0006433">
    <property type="term" value="P:prolyl-tRNA aminoacylation"/>
    <property type="evidence" value="ECO:0007669"/>
    <property type="project" value="InterPro"/>
</dbReference>
<dbReference type="SUPFAM" id="SSF52954">
    <property type="entry name" value="Class II aaRS ABD-related"/>
    <property type="match status" value="1"/>
</dbReference>
<dbReference type="PANTHER" id="PTHR42753">
    <property type="entry name" value="MITOCHONDRIAL RIBOSOME PROTEIN L39/PROLYL-TRNA LIGASE FAMILY MEMBER"/>
    <property type="match status" value="1"/>
</dbReference>
<sequence>MSITHASRLYLRPVAASTVKSKCLSLQLMLRNSLIAPTGKGLYAILPLGQRVVDKLVKIVDTELAAIGAQKAEVPALATADIWQRSERLSAMGQEMFRLKDRHDVEYCLQPTAEEHFTTLVNGLGNVKPAALPIMLYQTSQKFRDEMSPRFGLLRSRQFLMNDLYTFDVDQPSAQITYDRVDAMYRRLFEDILDLRQHVLRVSASSGAMGGDVSHEFHLPNASAEDALLECGHCDSRFKKDEHPGTSECPSCQKALKTIETVEVGHTFQLGDRYSKIFEATSPSNTPYFMCCFGLGITRIIAASIDVLSTASTAMRLPKAIAPFKLAIILPKTDTPNAQFVKSFIPQLTHLPNLNGEILLDDRFDKSIGRRINEANQLGIEHVLVASSHKYVDPTEVQRVEYFKTSAGSASIDKVGALTHGEIFDIFSKV</sequence>
<keyword evidence="3" id="KW-0547">Nucleotide-binding</keyword>
<keyword evidence="5" id="KW-0648">Protein biosynthesis</keyword>
<dbReference type="InterPro" id="IPR002314">
    <property type="entry name" value="aa-tRNA-synt_IIb"/>
</dbReference>
<dbReference type="AlphaFoldDB" id="A0A7E4UZ61"/>
<dbReference type="InterPro" id="IPR036621">
    <property type="entry name" value="Anticodon-bd_dom_sf"/>
</dbReference>
<evidence type="ECO:0000256" key="1">
    <source>
        <dbReference type="ARBA" id="ARBA00012831"/>
    </source>
</evidence>
<evidence type="ECO:0000256" key="3">
    <source>
        <dbReference type="ARBA" id="ARBA00022741"/>
    </source>
</evidence>
<feature type="domain" description="Aminoacyl-transfer RNA synthetases class-II family profile" evidence="9">
    <location>
        <begin position="41"/>
        <end position="318"/>
    </location>
</feature>
<dbReference type="WBParaSite" id="Pan_g14619.t1">
    <property type="protein sequence ID" value="Pan_g14619.t1"/>
    <property type="gene ID" value="Pan_g14619"/>
</dbReference>
<name>A0A7E4UZ61_PANRE</name>
<evidence type="ECO:0000256" key="6">
    <source>
        <dbReference type="ARBA" id="ARBA00023146"/>
    </source>
</evidence>
<dbReference type="SUPFAM" id="SSF55681">
    <property type="entry name" value="Class II aaRS and biotin synthetases"/>
    <property type="match status" value="1"/>
</dbReference>
<dbReference type="GO" id="GO:0004827">
    <property type="term" value="F:proline-tRNA ligase activity"/>
    <property type="evidence" value="ECO:0007669"/>
    <property type="project" value="UniProtKB-EC"/>
</dbReference>
<dbReference type="InterPro" id="IPR006195">
    <property type="entry name" value="aa-tRNA-synth_II"/>
</dbReference>
<protein>
    <recommendedName>
        <fullName evidence="1">proline--tRNA ligase</fullName>
        <ecNumber evidence="1">6.1.1.15</ecNumber>
    </recommendedName>
    <alternativeName>
        <fullName evidence="7">Prolyl-tRNA synthetase</fullName>
    </alternativeName>
</protein>
<dbReference type="PROSITE" id="PS50862">
    <property type="entry name" value="AA_TRNA_LIGASE_II"/>
    <property type="match status" value="1"/>
</dbReference>
<reference evidence="10" key="1">
    <citation type="journal article" date="2013" name="Genetics">
        <title>The draft genome and transcriptome of Panagrellus redivivus are shaped by the harsh demands of a free-living lifestyle.</title>
        <authorList>
            <person name="Srinivasan J."/>
            <person name="Dillman A.R."/>
            <person name="Macchietto M.G."/>
            <person name="Heikkinen L."/>
            <person name="Lakso M."/>
            <person name="Fracchia K.M."/>
            <person name="Antoshechkin I."/>
            <person name="Mortazavi A."/>
            <person name="Wong G."/>
            <person name="Sternberg P.W."/>
        </authorList>
    </citation>
    <scope>NUCLEOTIDE SEQUENCE [LARGE SCALE GENOMIC DNA]</scope>
    <source>
        <strain evidence="10">MT8872</strain>
    </source>
</reference>
<accession>A0A7E4UZ61</accession>
<evidence type="ECO:0000313" key="10">
    <source>
        <dbReference type="Proteomes" id="UP000492821"/>
    </source>
</evidence>
<dbReference type="GO" id="GO:0005739">
    <property type="term" value="C:mitochondrion"/>
    <property type="evidence" value="ECO:0007669"/>
    <property type="project" value="TreeGrafter"/>
</dbReference>
<proteinExistence type="predicted"/>
<evidence type="ECO:0000259" key="9">
    <source>
        <dbReference type="PROSITE" id="PS50862"/>
    </source>
</evidence>
<keyword evidence="4" id="KW-0067">ATP-binding</keyword>
<dbReference type="Proteomes" id="UP000492821">
    <property type="component" value="Unassembled WGS sequence"/>
</dbReference>
<evidence type="ECO:0000256" key="2">
    <source>
        <dbReference type="ARBA" id="ARBA00022598"/>
    </source>
</evidence>
<keyword evidence="6" id="KW-0030">Aminoacyl-tRNA synthetase</keyword>
<dbReference type="PANTHER" id="PTHR42753:SF2">
    <property type="entry name" value="PROLINE--TRNA LIGASE"/>
    <property type="match status" value="1"/>
</dbReference>
<dbReference type="Pfam" id="PF00587">
    <property type="entry name" value="tRNA-synt_2b"/>
    <property type="match status" value="1"/>
</dbReference>
<keyword evidence="2" id="KW-0436">Ligase</keyword>
<keyword evidence="10" id="KW-1185">Reference proteome</keyword>
<dbReference type="InterPro" id="IPR045864">
    <property type="entry name" value="aa-tRNA-synth_II/BPL/LPL"/>
</dbReference>
<dbReference type="GO" id="GO:0005524">
    <property type="term" value="F:ATP binding"/>
    <property type="evidence" value="ECO:0007669"/>
    <property type="project" value="UniProtKB-KW"/>
</dbReference>
<reference evidence="11" key="2">
    <citation type="submission" date="2020-10" db="UniProtKB">
        <authorList>
            <consortium name="WormBaseParasite"/>
        </authorList>
    </citation>
    <scope>IDENTIFICATION</scope>
</reference>
<dbReference type="Gene3D" id="3.30.930.10">
    <property type="entry name" value="Bira Bifunctional Protein, Domain 2"/>
    <property type="match status" value="1"/>
</dbReference>
<dbReference type="InterPro" id="IPR050062">
    <property type="entry name" value="Pro-tRNA_synthetase"/>
</dbReference>
<dbReference type="PRINTS" id="PR01046">
    <property type="entry name" value="TRNASYNTHPRO"/>
</dbReference>
<evidence type="ECO:0000256" key="5">
    <source>
        <dbReference type="ARBA" id="ARBA00022917"/>
    </source>
</evidence>
<dbReference type="EC" id="6.1.1.15" evidence="1"/>
<dbReference type="InterPro" id="IPR002316">
    <property type="entry name" value="Pro-tRNA-ligase_IIa"/>
</dbReference>
<evidence type="ECO:0000256" key="8">
    <source>
        <dbReference type="ARBA" id="ARBA00047671"/>
    </source>
</evidence>
<organism evidence="10 11">
    <name type="scientific">Panagrellus redivivus</name>
    <name type="common">Microworm</name>
    <dbReference type="NCBI Taxonomy" id="6233"/>
    <lineage>
        <taxon>Eukaryota</taxon>
        <taxon>Metazoa</taxon>
        <taxon>Ecdysozoa</taxon>
        <taxon>Nematoda</taxon>
        <taxon>Chromadorea</taxon>
        <taxon>Rhabditida</taxon>
        <taxon>Tylenchina</taxon>
        <taxon>Panagrolaimomorpha</taxon>
        <taxon>Panagrolaimoidea</taxon>
        <taxon>Panagrolaimidae</taxon>
        <taxon>Panagrellus</taxon>
    </lineage>
</organism>
<evidence type="ECO:0000256" key="4">
    <source>
        <dbReference type="ARBA" id="ARBA00022840"/>
    </source>
</evidence>